<feature type="coiled-coil region" evidence="1">
    <location>
        <begin position="1006"/>
        <end position="1033"/>
    </location>
</feature>
<keyword evidence="1" id="KW-0175">Coiled coil</keyword>
<feature type="coiled-coil region" evidence="1">
    <location>
        <begin position="344"/>
        <end position="404"/>
    </location>
</feature>
<dbReference type="OrthoDB" id="9810371at2"/>
<dbReference type="RefSeq" id="WP_074780767.1">
    <property type="nucleotide sequence ID" value="NZ_FOHT01000023.1"/>
</dbReference>
<name>A0A1I0H712_9BACT</name>
<dbReference type="EMBL" id="FOHT01000023">
    <property type="protein sequence ID" value="SET79397.1"/>
    <property type="molecule type" value="Genomic_DNA"/>
</dbReference>
<evidence type="ECO:0000313" key="2">
    <source>
        <dbReference type="EMBL" id="SET79397.1"/>
    </source>
</evidence>
<feature type="coiled-coil region" evidence="1">
    <location>
        <begin position="767"/>
        <end position="857"/>
    </location>
</feature>
<protein>
    <recommendedName>
        <fullName evidence="4">ATP-binding protein</fullName>
    </recommendedName>
</protein>
<evidence type="ECO:0000313" key="3">
    <source>
        <dbReference type="Proteomes" id="UP000181981"/>
    </source>
</evidence>
<evidence type="ECO:0000256" key="1">
    <source>
        <dbReference type="SAM" id="Coils"/>
    </source>
</evidence>
<dbReference type="SUPFAM" id="SSF52540">
    <property type="entry name" value="P-loop containing nucleoside triphosphate hydrolases"/>
    <property type="match status" value="1"/>
</dbReference>
<evidence type="ECO:0008006" key="4">
    <source>
        <dbReference type="Google" id="ProtNLM"/>
    </source>
</evidence>
<dbReference type="InterPro" id="IPR021979">
    <property type="entry name" value="DUF3584"/>
</dbReference>
<reference evidence="2 3" key="1">
    <citation type="submission" date="2016-10" db="EMBL/GenBank/DDBJ databases">
        <authorList>
            <person name="de Groot N.N."/>
        </authorList>
    </citation>
    <scope>NUCLEOTIDE SEQUENCE [LARGE SCALE GENOMIC DNA]</scope>
    <source>
        <strain evidence="2 3">DSM 25947</strain>
    </source>
</reference>
<sequence>MKQLSRIVLINSATVDFYELQLDGNIHFIGTQGTGKSTLLRAILFFYNADARKLGISKEKSSFSDYYFPYADSYIVYEVSEENRNFCVWLYKKQNRLCFRFIDGSYNRELFISLQQALTEGQVIEKANQQGYKVHRPIHNFTEYRDIIYGANKGMNRFHVLQNPGYQNIPRTISNIFLNSSLDGGFIKTTIINSLSDDPFELNLDANRHHIETARNDYRDVSEYLLHEKKAQNIVTQYEMLLQMEDGKKEMAWQIGASYNLAKYKERELEDDQKVIGQKVQDQSGKIGKIEAEFLVNQRRIQDKLSLVKRDIAKANQLAKNYAAKNIQQILNEHAKKPEYETEQSQIEAQLSLLTSNLKDVESQYQTDKQRLETQCQQIILDFERSLSKEKENLQKDSADLLNTFYKKKEQITKDHNGKLDEQKEDKTIVDQKLRDIDHQIEGIQKKPFLKEEVEMQVKKQQELSHKRQALVSEKLVAGIKKENAIKEGEQESEVFGLKKNKENEVLSERKKSLEKEIERLQSELQALSGSLLEFLDQNNPDWHQSIGKVISRDVLLKSDLKPSMKDGNSIYGLDISLDQLQPLEISKSKLEEKLDAFNNLLKEQNKLVEQHQQKAQDQKDKLQKKYNKKISELSQEITQSVIQVDKIDIDLEKCGIALEELKEKAENLKRQELIKKDEEKHTLKVEQQKILDFQEKLQQQFQNSIHELESIKRGQEKKISNRLLELDDKIKSGKKEITEKFNVKIQALQEQRNSFLKEKGVDTTEIRRLEDEQKAIKNKLSEIEKSFPTIIEYKKDSVEYIDRLDEFRQNRKTQENELEHLQQLHTNRINKEKAELKLLQNQKEELTKTIGELRRELSAFDLFSKSHLFDELQNFIEHHDNAEKWDCDQNIRKLQELALEYEKHDKLFTERITEFSGYFSEHNCLGFEPSLSGRLQYRAFSENLREFVREQKIIDYKTEVTRKYAMVLMNIVNETNELLQKEEDVAKVIKRINTDFKKSNFVGVVKSIEMRLQESSDKIIQLLRKIRKFQSENNLNYGEINLFNQGGSNSNNDEAVKLLESLLSQIGQAKSKVLKLEDAFDLEFRIRENENDTNWVSRLANVGSNGTDVLVKSMIYINLLHIFKSNGSTQKIDTILHCLIDEVGILHDSNVTGLITFASERNIRLINGSPNSHNEQDYKHIYMFRKNPKSNKTGITKLISHEL</sequence>
<accession>A0A1I0H712</accession>
<dbReference type="Pfam" id="PF12128">
    <property type="entry name" value="DUF3584"/>
    <property type="match status" value="1"/>
</dbReference>
<dbReference type="AlphaFoldDB" id="A0A1I0H712"/>
<organism evidence="2 3">
    <name type="scientific">Draconibacterium orientale</name>
    <dbReference type="NCBI Taxonomy" id="1168034"/>
    <lineage>
        <taxon>Bacteria</taxon>
        <taxon>Pseudomonadati</taxon>
        <taxon>Bacteroidota</taxon>
        <taxon>Bacteroidia</taxon>
        <taxon>Marinilabiliales</taxon>
        <taxon>Prolixibacteraceae</taxon>
        <taxon>Draconibacterium</taxon>
    </lineage>
</organism>
<dbReference type="InterPro" id="IPR027417">
    <property type="entry name" value="P-loop_NTPase"/>
</dbReference>
<gene>
    <name evidence="2" type="ORF">SAMN05444285_12381</name>
</gene>
<proteinExistence type="predicted"/>
<dbReference type="Proteomes" id="UP000181981">
    <property type="component" value="Unassembled WGS sequence"/>
</dbReference>
<feature type="coiled-coil region" evidence="1">
    <location>
        <begin position="504"/>
        <end position="538"/>
    </location>
</feature>
<feature type="coiled-coil region" evidence="1">
    <location>
        <begin position="588"/>
        <end position="679"/>
    </location>
</feature>